<gene>
    <name evidence="2" type="ORF">MGAL_10B005019</name>
</gene>
<reference evidence="2" key="1">
    <citation type="submission" date="2018-11" db="EMBL/GenBank/DDBJ databases">
        <authorList>
            <person name="Alioto T."/>
            <person name="Alioto T."/>
        </authorList>
    </citation>
    <scope>NUCLEOTIDE SEQUENCE</scope>
</reference>
<comment type="caution">
    <text evidence="2">The sequence shown here is derived from an EMBL/GenBank/DDBJ whole genome shotgun (WGS) entry which is preliminary data.</text>
</comment>
<protein>
    <submittedName>
        <fullName evidence="2">Uncharacterized protein</fullName>
    </submittedName>
</protein>
<evidence type="ECO:0000313" key="3">
    <source>
        <dbReference type="Proteomes" id="UP000596742"/>
    </source>
</evidence>
<dbReference type="EMBL" id="UYJE01004765">
    <property type="protein sequence ID" value="VDI31167.1"/>
    <property type="molecule type" value="Genomic_DNA"/>
</dbReference>
<keyword evidence="1" id="KW-0812">Transmembrane</keyword>
<proteinExistence type="predicted"/>
<sequence>MKQLKTEKITMEPIDVLPTLQTEETTRILALTEGITFQTPEDLTMKMTDEISISATEKVTTLKIGETDHTDGVLCSSSCCNRVPKPLNNSFIGEMVLDNMRVNKTLLSSYRRKRTSVKDSRISSSVIGYCATVILIAACLMIIIPDLFRMVKCDKICKEHKRQHAIIK</sequence>
<keyword evidence="1" id="KW-1133">Transmembrane helix</keyword>
<dbReference type="AlphaFoldDB" id="A0A8B6E9J6"/>
<dbReference type="Proteomes" id="UP000596742">
    <property type="component" value="Unassembled WGS sequence"/>
</dbReference>
<evidence type="ECO:0000256" key="1">
    <source>
        <dbReference type="SAM" id="Phobius"/>
    </source>
</evidence>
<name>A0A8B6E9J6_MYTGA</name>
<feature type="transmembrane region" description="Helical" evidence="1">
    <location>
        <begin position="122"/>
        <end position="144"/>
    </location>
</feature>
<dbReference type="OrthoDB" id="6184825at2759"/>
<organism evidence="2 3">
    <name type="scientific">Mytilus galloprovincialis</name>
    <name type="common">Mediterranean mussel</name>
    <dbReference type="NCBI Taxonomy" id="29158"/>
    <lineage>
        <taxon>Eukaryota</taxon>
        <taxon>Metazoa</taxon>
        <taxon>Spiralia</taxon>
        <taxon>Lophotrochozoa</taxon>
        <taxon>Mollusca</taxon>
        <taxon>Bivalvia</taxon>
        <taxon>Autobranchia</taxon>
        <taxon>Pteriomorphia</taxon>
        <taxon>Mytilida</taxon>
        <taxon>Mytiloidea</taxon>
        <taxon>Mytilidae</taxon>
        <taxon>Mytilinae</taxon>
        <taxon>Mytilus</taxon>
    </lineage>
</organism>
<evidence type="ECO:0000313" key="2">
    <source>
        <dbReference type="EMBL" id="VDI31167.1"/>
    </source>
</evidence>
<keyword evidence="1" id="KW-0472">Membrane</keyword>
<keyword evidence="3" id="KW-1185">Reference proteome</keyword>
<accession>A0A8B6E9J6</accession>